<dbReference type="KEGG" id="agv:OJF2_76250"/>
<dbReference type="PANTHER" id="PTHR45339">
    <property type="entry name" value="HYBRID SIGNAL TRANSDUCTION HISTIDINE KINASE J"/>
    <property type="match status" value="1"/>
</dbReference>
<evidence type="ECO:0000256" key="2">
    <source>
        <dbReference type="ARBA" id="ARBA00023012"/>
    </source>
</evidence>
<dbReference type="SMART" id="SM00448">
    <property type="entry name" value="REC"/>
    <property type="match status" value="1"/>
</dbReference>
<reference evidence="6 7" key="1">
    <citation type="submission" date="2019-08" db="EMBL/GenBank/DDBJ databases">
        <title>Deep-cultivation of Planctomycetes and their phenomic and genomic characterization uncovers novel biology.</title>
        <authorList>
            <person name="Wiegand S."/>
            <person name="Jogler M."/>
            <person name="Boedeker C."/>
            <person name="Pinto D."/>
            <person name="Vollmers J."/>
            <person name="Rivas-Marin E."/>
            <person name="Kohn T."/>
            <person name="Peeters S.H."/>
            <person name="Heuer A."/>
            <person name="Rast P."/>
            <person name="Oberbeckmann S."/>
            <person name="Bunk B."/>
            <person name="Jeske O."/>
            <person name="Meyerdierks A."/>
            <person name="Storesund J.E."/>
            <person name="Kallscheuer N."/>
            <person name="Luecker S."/>
            <person name="Lage O.M."/>
            <person name="Pohl T."/>
            <person name="Merkel B.J."/>
            <person name="Hornburger P."/>
            <person name="Mueller R.-W."/>
            <person name="Bruemmer F."/>
            <person name="Labrenz M."/>
            <person name="Spormann A.M."/>
            <person name="Op den Camp H."/>
            <person name="Overmann J."/>
            <person name="Amann R."/>
            <person name="Jetten M.S.M."/>
            <person name="Mascher T."/>
            <person name="Medema M.H."/>
            <person name="Devos D.P."/>
            <person name="Kaster A.-K."/>
            <person name="Ovreas L."/>
            <person name="Rohde M."/>
            <person name="Galperin M.Y."/>
            <person name="Jogler C."/>
        </authorList>
    </citation>
    <scope>NUCLEOTIDE SEQUENCE [LARGE SCALE GENOMIC DNA]</scope>
    <source>
        <strain evidence="6 7">OJF2</strain>
    </source>
</reference>
<keyword evidence="6" id="KW-0808">Transferase</keyword>
<gene>
    <name evidence="6" type="primary">rcsC</name>
    <name evidence="6" type="ORF">OJF2_76250</name>
</gene>
<evidence type="ECO:0000259" key="5">
    <source>
        <dbReference type="PROSITE" id="PS50110"/>
    </source>
</evidence>
<evidence type="ECO:0000313" key="6">
    <source>
        <dbReference type="EMBL" id="QEH39013.1"/>
    </source>
</evidence>
<dbReference type="EMBL" id="CP042997">
    <property type="protein sequence ID" value="QEH39013.1"/>
    <property type="molecule type" value="Genomic_DNA"/>
</dbReference>
<proteinExistence type="predicted"/>
<dbReference type="CDD" id="cd17546">
    <property type="entry name" value="REC_hyHK_CKI1_RcsC-like"/>
    <property type="match status" value="1"/>
</dbReference>
<dbReference type="PANTHER" id="PTHR45339:SF1">
    <property type="entry name" value="HYBRID SIGNAL TRANSDUCTION HISTIDINE KINASE J"/>
    <property type="match status" value="1"/>
</dbReference>
<name>A0A5B9WEW8_9BACT</name>
<keyword evidence="1 3" id="KW-0597">Phosphoprotein</keyword>
<dbReference type="SUPFAM" id="SSF52172">
    <property type="entry name" value="CheY-like"/>
    <property type="match status" value="1"/>
</dbReference>
<dbReference type="PROSITE" id="PS50110">
    <property type="entry name" value="RESPONSE_REGULATORY"/>
    <property type="match status" value="1"/>
</dbReference>
<dbReference type="GO" id="GO:0000160">
    <property type="term" value="P:phosphorelay signal transduction system"/>
    <property type="evidence" value="ECO:0007669"/>
    <property type="project" value="UniProtKB-KW"/>
</dbReference>
<keyword evidence="6" id="KW-0418">Kinase</keyword>
<evidence type="ECO:0000256" key="1">
    <source>
        <dbReference type="ARBA" id="ARBA00022553"/>
    </source>
</evidence>
<dbReference type="GO" id="GO:0004673">
    <property type="term" value="F:protein histidine kinase activity"/>
    <property type="evidence" value="ECO:0007669"/>
    <property type="project" value="UniProtKB-EC"/>
</dbReference>
<feature type="modified residue" description="4-aspartylphosphate" evidence="3">
    <location>
        <position position="103"/>
    </location>
</feature>
<accession>A0A5B9WEW8</accession>
<dbReference type="EC" id="2.7.13.3" evidence="6"/>
<evidence type="ECO:0000256" key="4">
    <source>
        <dbReference type="SAM" id="MobiDB-lite"/>
    </source>
</evidence>
<feature type="domain" description="Response regulatory" evidence="5">
    <location>
        <begin position="49"/>
        <end position="168"/>
    </location>
</feature>
<feature type="compositionally biased region" description="Basic and acidic residues" evidence="4">
    <location>
        <begin position="31"/>
        <end position="40"/>
    </location>
</feature>
<dbReference type="Gene3D" id="3.40.50.2300">
    <property type="match status" value="1"/>
</dbReference>
<evidence type="ECO:0000256" key="3">
    <source>
        <dbReference type="PROSITE-ProRule" id="PRU00169"/>
    </source>
</evidence>
<dbReference type="InterPro" id="IPR001789">
    <property type="entry name" value="Sig_transdc_resp-reg_receiver"/>
</dbReference>
<keyword evidence="2" id="KW-0902">Two-component regulatory system</keyword>
<dbReference type="AlphaFoldDB" id="A0A5B9WEW8"/>
<feature type="region of interest" description="Disordered" evidence="4">
    <location>
        <begin position="1"/>
        <end position="43"/>
    </location>
</feature>
<protein>
    <submittedName>
        <fullName evidence="6">Sensor histidine kinase RcsC</fullName>
        <ecNumber evidence="6">2.7.13.3</ecNumber>
    </submittedName>
</protein>
<sequence length="182" mass="19643">MISDAGSPGLNRHVIPGPKADRPGEGACTPRRPEADDGDARLPVPPAPRVLLAEDNGDMREILARQLALMGLEVLGVANGRHAADIGLAALRAGNPFDLIFMDLEMPLVDGYEATRMLREGGHTGPILALTAHSFDEFLQDSLMVGCNDCLAKPIEWDLLATLVRKYLPHHPPPLMTLTPFD</sequence>
<dbReference type="InterPro" id="IPR011006">
    <property type="entry name" value="CheY-like_superfamily"/>
</dbReference>
<evidence type="ECO:0000313" key="7">
    <source>
        <dbReference type="Proteomes" id="UP000324233"/>
    </source>
</evidence>
<dbReference type="Pfam" id="PF00072">
    <property type="entry name" value="Response_reg"/>
    <property type="match status" value="1"/>
</dbReference>
<organism evidence="6 7">
    <name type="scientific">Aquisphaera giovannonii</name>
    <dbReference type="NCBI Taxonomy" id="406548"/>
    <lineage>
        <taxon>Bacteria</taxon>
        <taxon>Pseudomonadati</taxon>
        <taxon>Planctomycetota</taxon>
        <taxon>Planctomycetia</taxon>
        <taxon>Isosphaerales</taxon>
        <taxon>Isosphaeraceae</taxon>
        <taxon>Aquisphaera</taxon>
    </lineage>
</organism>
<dbReference type="Proteomes" id="UP000324233">
    <property type="component" value="Chromosome"/>
</dbReference>
<keyword evidence="7" id="KW-1185">Reference proteome</keyword>